<organism evidence="1 2">
    <name type="scientific">Chamaesiphon polymorphus CCALA 037</name>
    <dbReference type="NCBI Taxonomy" id="2107692"/>
    <lineage>
        <taxon>Bacteria</taxon>
        <taxon>Bacillati</taxon>
        <taxon>Cyanobacteriota</taxon>
        <taxon>Cyanophyceae</taxon>
        <taxon>Gomontiellales</taxon>
        <taxon>Chamaesiphonaceae</taxon>
        <taxon>Chamaesiphon</taxon>
    </lineage>
</organism>
<evidence type="ECO:0000313" key="1">
    <source>
        <dbReference type="EMBL" id="PSB55781.1"/>
    </source>
</evidence>
<dbReference type="InterPro" id="IPR025633">
    <property type="entry name" value="DUF4291"/>
</dbReference>
<name>A0A2T1GE39_9CYAN</name>
<sequence>MRLITTSYTGQEIGLPKIGRYILAQFDDEGVIVYQAYRPEIGHFAATNGYFGGERFSLTRMSWIKPNFLWMMYRSGWGQKEGQEVVLAVKIKRAAFDTILANAVRSSYNSDLYPTEKDWKRAVSNSNVRLQWDPDHSPTGGKLERKAIQLGLRGEMLESYAREWIISIEDISEFVYEQYQNLADFDKLIVPSETIYPVTDAKVAAQLQISGDAIDLEDTLV</sequence>
<reference evidence="1 2" key="1">
    <citation type="submission" date="2018-03" db="EMBL/GenBank/DDBJ databases">
        <title>The ancient ancestry and fast evolution of plastids.</title>
        <authorList>
            <person name="Moore K.R."/>
            <person name="Magnabosco C."/>
            <person name="Momper L."/>
            <person name="Gold D.A."/>
            <person name="Bosak T."/>
            <person name="Fournier G.P."/>
        </authorList>
    </citation>
    <scope>NUCLEOTIDE SEQUENCE [LARGE SCALE GENOMIC DNA]</scope>
    <source>
        <strain evidence="1 2">CCALA 037</strain>
    </source>
</reference>
<proteinExistence type="predicted"/>
<accession>A0A2T1GE39</accession>
<dbReference type="EMBL" id="PVWO01000164">
    <property type="protein sequence ID" value="PSB55781.1"/>
    <property type="molecule type" value="Genomic_DNA"/>
</dbReference>
<dbReference type="PANTHER" id="PTHR38567:SF1">
    <property type="entry name" value="DUF4291 DOMAIN-CONTAINING PROTEIN"/>
    <property type="match status" value="1"/>
</dbReference>
<dbReference type="Pfam" id="PF14124">
    <property type="entry name" value="DUF4291"/>
    <property type="match status" value="1"/>
</dbReference>
<dbReference type="PANTHER" id="PTHR38567">
    <property type="entry name" value="DUF4291 DOMAIN-CONTAINING PROTEIN"/>
    <property type="match status" value="1"/>
</dbReference>
<comment type="caution">
    <text evidence="1">The sequence shown here is derived from an EMBL/GenBank/DDBJ whole genome shotgun (WGS) entry which is preliminary data.</text>
</comment>
<gene>
    <name evidence="1" type="ORF">C7B77_13930</name>
</gene>
<protein>
    <submittedName>
        <fullName evidence="1">DUF4291 domain-containing protein</fullName>
    </submittedName>
</protein>
<dbReference type="RefSeq" id="WP_106305687.1">
    <property type="nucleotide sequence ID" value="NZ_PVWO01000164.1"/>
</dbReference>
<dbReference type="AlphaFoldDB" id="A0A2T1GE39"/>
<dbReference type="OrthoDB" id="65842at2"/>
<keyword evidence="2" id="KW-1185">Reference proteome</keyword>
<dbReference type="Proteomes" id="UP000238937">
    <property type="component" value="Unassembled WGS sequence"/>
</dbReference>
<evidence type="ECO:0000313" key="2">
    <source>
        <dbReference type="Proteomes" id="UP000238937"/>
    </source>
</evidence>